<keyword evidence="1" id="KW-0732">Signal</keyword>
<evidence type="ECO:0000313" key="2">
    <source>
        <dbReference type="EMBL" id="GGX07286.1"/>
    </source>
</evidence>
<sequence length="354" mass="39155">MKKLNLLFTTVFLVSTFLLSCSSDDNGNSGESENNQISIEQITNGVTIAGAKLETGTPPSPTGLLNFEISKTEQDGFLNNGFNISFASTGQIKGAYIQFKDVNGNNSNGYYDVPKEAFGNSDGVKISSINGKKKVSLRTKINGEGDLQINVDFKESVPVGKFCYAICIYDANGNISQVEEVCVQVNSWGGNSAIVGEWIFDREEPADIENGATTTIECENGNTLTDVAYNMEEKDEWVFVLNEDGTYYETYDEKGKRLDAQASSLNCTAVYTETYEYKDKYSGNWSYDNEKKTITVVDFKYEDLINAAESEEYPDGSVYFEAAKIEIIAGELVITDSYNDGNITVTEKIIFKRK</sequence>
<evidence type="ECO:0000313" key="3">
    <source>
        <dbReference type="Proteomes" id="UP000601108"/>
    </source>
</evidence>
<protein>
    <submittedName>
        <fullName evidence="2">Uncharacterized protein</fullName>
    </submittedName>
</protein>
<keyword evidence="3" id="KW-1185">Reference proteome</keyword>
<dbReference type="Proteomes" id="UP000601108">
    <property type="component" value="Unassembled WGS sequence"/>
</dbReference>
<name>A0A918JSE4_9FLAO</name>
<dbReference type="EMBL" id="BMWS01000003">
    <property type="protein sequence ID" value="GGX07286.1"/>
    <property type="molecule type" value="Genomic_DNA"/>
</dbReference>
<gene>
    <name evidence="2" type="ORF">GCM10007384_06060</name>
</gene>
<proteinExistence type="predicted"/>
<reference evidence="2 3" key="1">
    <citation type="journal article" date="2014" name="Int. J. Syst. Evol. Microbiol.">
        <title>Complete genome sequence of Corynebacterium casei LMG S-19264T (=DSM 44701T), isolated from a smear-ripened cheese.</title>
        <authorList>
            <consortium name="US DOE Joint Genome Institute (JGI-PGF)"/>
            <person name="Walter F."/>
            <person name="Albersmeier A."/>
            <person name="Kalinowski J."/>
            <person name="Ruckert C."/>
        </authorList>
    </citation>
    <scope>NUCLEOTIDE SEQUENCE [LARGE SCALE GENOMIC DNA]</scope>
    <source>
        <strain evidence="2 3">KCTC 12285</strain>
    </source>
</reference>
<feature type="signal peptide" evidence="1">
    <location>
        <begin position="1"/>
        <end position="20"/>
    </location>
</feature>
<feature type="chain" id="PRO_5037502457" evidence="1">
    <location>
        <begin position="21"/>
        <end position="354"/>
    </location>
</feature>
<dbReference type="RefSeq" id="WP_027411856.1">
    <property type="nucleotide sequence ID" value="NZ_BMWS01000003.1"/>
</dbReference>
<dbReference type="AlphaFoldDB" id="A0A918JSE4"/>
<evidence type="ECO:0000256" key="1">
    <source>
        <dbReference type="SAM" id="SignalP"/>
    </source>
</evidence>
<dbReference type="PROSITE" id="PS51257">
    <property type="entry name" value="PROKAR_LIPOPROTEIN"/>
    <property type="match status" value="1"/>
</dbReference>
<organism evidence="2 3">
    <name type="scientific">Aquimarina muelleri</name>
    <dbReference type="NCBI Taxonomy" id="279356"/>
    <lineage>
        <taxon>Bacteria</taxon>
        <taxon>Pseudomonadati</taxon>
        <taxon>Bacteroidota</taxon>
        <taxon>Flavobacteriia</taxon>
        <taxon>Flavobacteriales</taxon>
        <taxon>Flavobacteriaceae</taxon>
        <taxon>Aquimarina</taxon>
    </lineage>
</organism>
<accession>A0A918JSE4</accession>
<comment type="caution">
    <text evidence="2">The sequence shown here is derived from an EMBL/GenBank/DDBJ whole genome shotgun (WGS) entry which is preliminary data.</text>
</comment>